<reference evidence="1 2" key="1">
    <citation type="journal article" date="2013" name="PLoS Genet.">
        <title>Expanding the Marine Virosphere Using Metagenomics.</title>
        <authorList>
            <person name="Mizuno C.M."/>
            <person name="Rodriguez-Valera F."/>
            <person name="Kimes N.E."/>
            <person name="Ghai R."/>
        </authorList>
    </citation>
    <scope>NUCLEOTIDE SEQUENCE [LARGE SCALE GENOMIC DNA]</scope>
    <source>
        <strain evidence="1">UvMED-CGR-U-MedDCM-OCT-S38-C3</strain>
    </source>
</reference>
<dbReference type="Proteomes" id="UP000504725">
    <property type="component" value="Segment"/>
</dbReference>
<dbReference type="RefSeq" id="YP_009777963.1">
    <property type="nucleotide sequence ID" value="NC_047707.1"/>
</dbReference>
<organism evidence="1 2">
    <name type="scientific">uncultured phage_MedDCM-OCT-S38-C3</name>
    <dbReference type="NCBI Taxonomy" id="2740803"/>
    <lineage>
        <taxon>Viruses</taxon>
        <taxon>Duplodnaviria</taxon>
        <taxon>Heunggongvirae</taxon>
        <taxon>Uroviricota</taxon>
        <taxon>Caudoviricetes</taxon>
        <taxon>Autographivirales</taxon>
        <taxon>Stopalavirus</taxon>
        <taxon>Stopalavirus S38C3</taxon>
    </lineage>
</organism>
<dbReference type="GeneID" id="55412215"/>
<dbReference type="Pfam" id="PF23790">
    <property type="entry name" value="Kyano_Gp96"/>
    <property type="match status" value="1"/>
</dbReference>
<name>A0A6S4PIW7_9CAUD</name>
<proteinExistence type="predicted"/>
<dbReference type="EMBL" id="AP013548">
    <property type="protein sequence ID" value="BAQ94466.1"/>
    <property type="molecule type" value="Genomic_DNA"/>
</dbReference>
<evidence type="ECO:0000313" key="1">
    <source>
        <dbReference type="EMBL" id="BAQ94466.1"/>
    </source>
</evidence>
<keyword evidence="2" id="KW-1185">Reference proteome</keyword>
<dbReference type="InterPro" id="IPR057004">
    <property type="entry name" value="Gp90-like"/>
</dbReference>
<dbReference type="KEGG" id="vg:55412215"/>
<sequence>MRKVEAQMIQAVRDFVNGSDLISGKSHKRFGNTEVQSHHHGIRGTHSYQHTITVWLHNNLIATVYPSCGRMICRDAGWPTTTTKSRLNALLGAFNDGAGIYQKAFEWYASGAIGATEDGWDGSDEFKFSVADRWQLKTAEAIAG</sequence>
<protein>
    <submittedName>
        <fullName evidence="1">Uncharacterized protein</fullName>
    </submittedName>
</protein>
<evidence type="ECO:0000313" key="2">
    <source>
        <dbReference type="Proteomes" id="UP000504725"/>
    </source>
</evidence>
<accession>A0A6S4PIW7</accession>